<keyword evidence="3" id="KW-0808">Transferase</keyword>
<reference evidence="12 13" key="1">
    <citation type="submission" date="2024-06" db="EMBL/GenBank/DDBJ databases">
        <authorList>
            <person name="Kraege A."/>
            <person name="Thomma B."/>
        </authorList>
    </citation>
    <scope>NUCLEOTIDE SEQUENCE [LARGE SCALE GENOMIC DNA]</scope>
</reference>
<feature type="compositionally biased region" description="Polar residues" evidence="9">
    <location>
        <begin position="161"/>
        <end position="180"/>
    </location>
</feature>
<dbReference type="Proteomes" id="UP001497392">
    <property type="component" value="Unassembled WGS sequence"/>
</dbReference>
<feature type="compositionally biased region" description="Basic and acidic residues" evidence="9">
    <location>
        <begin position="900"/>
        <end position="913"/>
    </location>
</feature>
<feature type="compositionally biased region" description="Basic and acidic residues" evidence="9">
    <location>
        <begin position="68"/>
        <end position="85"/>
    </location>
</feature>
<evidence type="ECO:0000256" key="6">
    <source>
        <dbReference type="ARBA" id="ARBA00022840"/>
    </source>
</evidence>
<feature type="compositionally biased region" description="Basic and acidic residues" evidence="9">
    <location>
        <begin position="183"/>
        <end position="197"/>
    </location>
</feature>
<dbReference type="InterPro" id="IPR014710">
    <property type="entry name" value="RmlC-like_jellyroll"/>
</dbReference>
<dbReference type="PROSITE" id="PS00107">
    <property type="entry name" value="PROTEIN_KINASE_ATP"/>
    <property type="match status" value="1"/>
</dbReference>
<gene>
    <name evidence="12" type="primary">g3073</name>
    <name evidence="12" type="ORF">VP750_LOCUS2626</name>
</gene>
<keyword evidence="5" id="KW-0418">Kinase</keyword>
<evidence type="ECO:0000313" key="13">
    <source>
        <dbReference type="Proteomes" id="UP001497392"/>
    </source>
</evidence>
<dbReference type="InterPro" id="IPR018488">
    <property type="entry name" value="cNMP-bd_CS"/>
</dbReference>
<feature type="region of interest" description="Disordered" evidence="9">
    <location>
        <begin position="136"/>
        <end position="197"/>
    </location>
</feature>
<feature type="compositionally biased region" description="Polar residues" evidence="9">
    <location>
        <begin position="935"/>
        <end position="946"/>
    </location>
</feature>
<dbReference type="PROSITE" id="PS50042">
    <property type="entry name" value="CNMP_BINDING_3"/>
    <property type="match status" value="1"/>
</dbReference>
<feature type="compositionally biased region" description="Basic residues" evidence="9">
    <location>
        <begin position="21"/>
        <end position="34"/>
    </location>
</feature>
<sequence>MGCTCSKAVAAATQDEIDRLTHKKARRQSRKKQHQDKAKELISEVPIIPAGELDPVQEARVSPPRSEASAKHSQDAEVAQEEREQAPSARSAGSDKSAPSVAQRVPEQARKHRKRSYAGSEASGVAASVFTQDGASTFAPSHGTGEDDSSDWDRFSDDGNETTSSTALSDGSGPASQVGQDNAIKRPKEHSLFGVAEKRAPAPFRETTSLNLAKLRGVTFVNQYVVIKYLGKGANGRVFLCLDMCDNRLYAVKIVKKVDMESSRGRKKRNPLNDLRREVAIMRTLRHKNIVALQEVVDDPGGNKMLLVMDYMEGGPVLTREGLERGRRIPEPLALQYFRDMCKALDYLHFNKVVHGDLKPENVLMCARGQVTLSDFGCSKVLGSGNEYLEKCQGTPAFLAPEMMRPHSRYRGRPTDIYALGACLFTFVYGRIPFSAPTVYQLFQVVQTEPLRFPEEPLVSDDLKDLLSQMLIKNPRERITLSKVMRHPWVTKRGAWPLLTLREMGGCMEADDDMNELNPQLMKLPDLMATSNVLDIPRQASPWSCDHLLEVLKPGLAERAFSDGEYLIRQGDQGTHLLYIVEGSAEVLLKLSNPRISEHHRTSSSGSGMRGSHDSDGLQQASQVPEVIGDELPPTLLEGASRARSVISGLQRGHREFLVAVRREGQFVGEMAAFASAAVRCASVRARGLVRAKIVPGELLRACVERVPEARQQLKEMVWMKSSENMVLEAMFRLSGLHDALEELLRAPIVPHGPSREEKGKSIMQPQHTAVMVEPDEAASSSSAGTLHSRSYRPTSGHSAVYHSPTPSVPVLPLTPALQPSLARSMVNAPIKEAPRPEQTASAPVTQRESRAAVQSHAPGSEEVGTETAASASVGAQTSPEPETLPAPSAAFMGAFGASAERRQDQTQHEEPPVKAFTGPQTPEPLPSMERQGSCPVNGSSPTSIASGAMSARSHVSIRGLPSEQREQPDQAQESAAVQEDVTGALATPRDSAGEDVAAKNPSLIGPLRTMACPVPSSEHTAFEGRAQARSFLFNTEGPANLRRKLQHHPLHSTFTAALPKPAGAGSPAHFETGTRDRARSEAGEFGSRGGVEAVSAAGSEPVQAPVQTRFSVMEAIPLARVMSHAESAQAAAEA</sequence>
<dbReference type="Pfam" id="PF00069">
    <property type="entry name" value="Pkinase"/>
    <property type="match status" value="1"/>
</dbReference>
<feature type="region of interest" description="Disordered" evidence="9">
    <location>
        <begin position="19"/>
        <end position="124"/>
    </location>
</feature>
<dbReference type="EMBL" id="CAXHTA020000004">
    <property type="protein sequence ID" value="CAL5220967.1"/>
    <property type="molecule type" value="Genomic_DNA"/>
</dbReference>
<name>A0ABP1FTW2_9CHLO</name>
<evidence type="ECO:0000259" key="11">
    <source>
        <dbReference type="PROSITE" id="PS50042"/>
    </source>
</evidence>
<evidence type="ECO:0000256" key="5">
    <source>
        <dbReference type="ARBA" id="ARBA00022777"/>
    </source>
</evidence>
<evidence type="ECO:0000259" key="10">
    <source>
        <dbReference type="PROSITE" id="PS50011"/>
    </source>
</evidence>
<evidence type="ECO:0000256" key="9">
    <source>
        <dbReference type="SAM" id="MobiDB-lite"/>
    </source>
</evidence>
<keyword evidence="2" id="KW-0140">cGMP</keyword>
<dbReference type="PANTHER" id="PTHR24350">
    <property type="entry name" value="SERINE/THREONINE-PROTEIN KINASE IAL-RELATED"/>
    <property type="match status" value="1"/>
</dbReference>
<dbReference type="Gene3D" id="1.10.510.10">
    <property type="entry name" value="Transferase(Phosphotransferase) domain 1"/>
    <property type="match status" value="1"/>
</dbReference>
<feature type="compositionally biased region" description="Polar residues" evidence="9">
    <location>
        <begin position="868"/>
        <end position="881"/>
    </location>
</feature>
<dbReference type="InterPro" id="IPR000719">
    <property type="entry name" value="Prot_kinase_dom"/>
</dbReference>
<dbReference type="SMART" id="SM00220">
    <property type="entry name" value="S_TKc"/>
    <property type="match status" value="1"/>
</dbReference>
<feature type="compositionally biased region" description="Polar residues" evidence="9">
    <location>
        <begin position="779"/>
        <end position="798"/>
    </location>
</feature>
<evidence type="ECO:0000256" key="2">
    <source>
        <dbReference type="ARBA" id="ARBA00022535"/>
    </source>
</evidence>
<evidence type="ECO:0000256" key="4">
    <source>
        <dbReference type="ARBA" id="ARBA00022741"/>
    </source>
</evidence>
<keyword evidence="13" id="KW-1185">Reference proteome</keyword>
<dbReference type="InterPro" id="IPR000595">
    <property type="entry name" value="cNMP-bd_dom"/>
</dbReference>
<protein>
    <submittedName>
        <fullName evidence="12">G3073 protein</fullName>
    </submittedName>
</protein>
<accession>A0ABP1FTW2</accession>
<evidence type="ECO:0000256" key="8">
    <source>
        <dbReference type="PROSITE-ProRule" id="PRU10141"/>
    </source>
</evidence>
<keyword evidence="1" id="KW-0723">Serine/threonine-protein kinase</keyword>
<proteinExistence type="predicted"/>
<dbReference type="SUPFAM" id="SSF56112">
    <property type="entry name" value="Protein kinase-like (PK-like)"/>
    <property type="match status" value="1"/>
</dbReference>
<dbReference type="InterPro" id="IPR017441">
    <property type="entry name" value="Protein_kinase_ATP_BS"/>
</dbReference>
<evidence type="ECO:0000256" key="7">
    <source>
        <dbReference type="ARBA" id="ARBA00022992"/>
    </source>
</evidence>
<dbReference type="InterPro" id="IPR018490">
    <property type="entry name" value="cNMP-bd_dom_sf"/>
</dbReference>
<evidence type="ECO:0000256" key="1">
    <source>
        <dbReference type="ARBA" id="ARBA00022527"/>
    </source>
</evidence>
<keyword evidence="7" id="KW-0142">cGMP-binding</keyword>
<feature type="domain" description="Protein kinase" evidence="10">
    <location>
        <begin position="224"/>
        <end position="490"/>
    </location>
</feature>
<feature type="region of interest" description="Disordered" evidence="9">
    <location>
        <begin position="832"/>
        <end position="979"/>
    </location>
</feature>
<dbReference type="CDD" id="cd00038">
    <property type="entry name" value="CAP_ED"/>
    <property type="match status" value="1"/>
</dbReference>
<evidence type="ECO:0000256" key="3">
    <source>
        <dbReference type="ARBA" id="ARBA00022679"/>
    </source>
</evidence>
<keyword evidence="6 8" id="KW-0067">ATP-binding</keyword>
<feature type="domain" description="Cyclic nucleotide-binding" evidence="11">
    <location>
        <begin position="556"/>
        <end position="588"/>
    </location>
</feature>
<dbReference type="InterPro" id="IPR011009">
    <property type="entry name" value="Kinase-like_dom_sf"/>
</dbReference>
<evidence type="ECO:0000313" key="12">
    <source>
        <dbReference type="EMBL" id="CAL5220967.1"/>
    </source>
</evidence>
<feature type="compositionally biased region" description="Low complexity" evidence="9">
    <location>
        <begin position="886"/>
        <end position="899"/>
    </location>
</feature>
<dbReference type="InterPro" id="IPR030616">
    <property type="entry name" value="Aur-like"/>
</dbReference>
<dbReference type="PROSITE" id="PS00888">
    <property type="entry name" value="CNMP_BINDING_1"/>
    <property type="match status" value="1"/>
</dbReference>
<organism evidence="12 13">
    <name type="scientific">Coccomyxa viridis</name>
    <dbReference type="NCBI Taxonomy" id="1274662"/>
    <lineage>
        <taxon>Eukaryota</taxon>
        <taxon>Viridiplantae</taxon>
        <taxon>Chlorophyta</taxon>
        <taxon>core chlorophytes</taxon>
        <taxon>Trebouxiophyceae</taxon>
        <taxon>Trebouxiophyceae incertae sedis</taxon>
        <taxon>Coccomyxaceae</taxon>
        <taxon>Coccomyxa</taxon>
    </lineage>
</organism>
<feature type="region of interest" description="Disordered" evidence="9">
    <location>
        <begin position="775"/>
        <end position="808"/>
    </location>
</feature>
<feature type="binding site" evidence="8">
    <location>
        <position position="257"/>
    </location>
    <ligand>
        <name>ATP</name>
        <dbReference type="ChEBI" id="CHEBI:30616"/>
    </ligand>
</feature>
<dbReference type="PROSITE" id="PS00108">
    <property type="entry name" value="PROTEIN_KINASE_ST"/>
    <property type="match status" value="1"/>
</dbReference>
<keyword evidence="4 8" id="KW-0547">Nucleotide-binding</keyword>
<dbReference type="Gene3D" id="2.60.120.10">
    <property type="entry name" value="Jelly Rolls"/>
    <property type="match status" value="1"/>
</dbReference>
<dbReference type="PROSITE" id="PS50011">
    <property type="entry name" value="PROTEIN_KINASE_DOM"/>
    <property type="match status" value="1"/>
</dbReference>
<dbReference type="InterPro" id="IPR008271">
    <property type="entry name" value="Ser/Thr_kinase_AS"/>
</dbReference>
<feature type="region of interest" description="Disordered" evidence="9">
    <location>
        <begin position="596"/>
        <end position="620"/>
    </location>
</feature>
<dbReference type="CDD" id="cd14008">
    <property type="entry name" value="STKc_LKB1_CaMKK"/>
    <property type="match status" value="1"/>
</dbReference>
<comment type="caution">
    <text evidence="12">The sequence shown here is derived from an EMBL/GenBank/DDBJ whole genome shotgun (WGS) entry which is preliminary data.</text>
</comment>
<dbReference type="SUPFAM" id="SSF51206">
    <property type="entry name" value="cAMP-binding domain-like"/>
    <property type="match status" value="1"/>
</dbReference>